<evidence type="ECO:0000313" key="1">
    <source>
        <dbReference type="EMBL" id="MDQ0114947.1"/>
    </source>
</evidence>
<accession>A0ABT9U5M8</accession>
<proteinExistence type="predicted"/>
<keyword evidence="2" id="KW-1185">Reference proteome</keyword>
<comment type="caution">
    <text evidence="1">The sequence shown here is derived from an EMBL/GenBank/DDBJ whole genome shotgun (WGS) entry which is preliminary data.</text>
</comment>
<protein>
    <recommendedName>
        <fullName evidence="3">Glycerol kinase</fullName>
    </recommendedName>
</protein>
<evidence type="ECO:0000313" key="2">
    <source>
        <dbReference type="Proteomes" id="UP001229346"/>
    </source>
</evidence>
<dbReference type="Proteomes" id="UP001229346">
    <property type="component" value="Unassembled WGS sequence"/>
</dbReference>
<dbReference type="Gene3D" id="3.40.960.10">
    <property type="entry name" value="VSR Endonuclease"/>
    <property type="match status" value="1"/>
</dbReference>
<evidence type="ECO:0008006" key="3">
    <source>
        <dbReference type="Google" id="ProtNLM"/>
    </source>
</evidence>
<name>A0ABT9U5M8_PAEHA</name>
<dbReference type="EMBL" id="JAUSSU010000009">
    <property type="protein sequence ID" value="MDQ0114947.1"/>
    <property type="molecule type" value="Genomic_DNA"/>
</dbReference>
<reference evidence="1 2" key="1">
    <citation type="submission" date="2023-07" db="EMBL/GenBank/DDBJ databases">
        <title>Sorghum-associated microbial communities from plants grown in Nebraska, USA.</title>
        <authorList>
            <person name="Schachtman D."/>
        </authorList>
    </citation>
    <scope>NUCLEOTIDE SEQUENCE [LARGE SCALE GENOMIC DNA]</scope>
    <source>
        <strain evidence="1 2">CC482</strain>
    </source>
</reference>
<organism evidence="1 2">
    <name type="scientific">Paenibacillus harenae</name>
    <dbReference type="NCBI Taxonomy" id="306543"/>
    <lineage>
        <taxon>Bacteria</taxon>
        <taxon>Bacillati</taxon>
        <taxon>Bacillota</taxon>
        <taxon>Bacilli</taxon>
        <taxon>Bacillales</taxon>
        <taxon>Paenibacillaceae</taxon>
        <taxon>Paenibacillus</taxon>
    </lineage>
</organism>
<sequence length="307" mass="35411">MNEMTQKYVSTSALAKELKLQVKDLFANLQEKGLISREDENWVLTDQGKATGAILKTHPQHGTYIAWEESIKDQLSSILEEHKLLNVTALSQHFSISKFRMNPILSELGLIQKSVKGWTVTRLGESLGGQQFEHSQTGIPSVSWNASILTNKRLIETIQSVQGNVTEIPNSEIETTSKENETKPISNNIGFRDKFEAKHRTADGHYVRSRAEMLIDNWLYMSEIVHAYERKLPVEEDLYCDFYLPVGKVYIEYWGMENDERYKERKKAKLDIYNKYGFKLIELEDSDIQNLDDILPKKLLKFGIQAY</sequence>
<gene>
    <name evidence="1" type="ORF">J2T15_004404</name>
</gene>